<protein>
    <recommendedName>
        <fullName evidence="2">GGDEF domain-containing protein</fullName>
    </recommendedName>
</protein>
<dbReference type="InterPro" id="IPR000160">
    <property type="entry name" value="GGDEF_dom"/>
</dbReference>
<comment type="caution">
    <text evidence="3">The sequence shown here is derived from an EMBL/GenBank/DDBJ whole genome shotgun (WGS) entry which is preliminary data.</text>
</comment>
<dbReference type="STRING" id="1838280.A6M21_02335"/>
<dbReference type="PROSITE" id="PS50887">
    <property type="entry name" value="GGDEF"/>
    <property type="match status" value="1"/>
</dbReference>
<comment type="similarity">
    <text evidence="1">Belongs to the CdaR family.</text>
</comment>
<dbReference type="InterPro" id="IPR041522">
    <property type="entry name" value="CdaR_GGDEF"/>
</dbReference>
<dbReference type="InterPro" id="IPR042070">
    <property type="entry name" value="PucR_C-HTH_sf"/>
</dbReference>
<dbReference type="PANTHER" id="PTHR33744">
    <property type="entry name" value="CARBOHYDRATE DIACID REGULATOR"/>
    <property type="match status" value="1"/>
</dbReference>
<dbReference type="InterPro" id="IPR025736">
    <property type="entry name" value="PucR_C-HTH_dom"/>
</dbReference>
<dbReference type="RefSeq" id="WP_066665998.1">
    <property type="nucleotide sequence ID" value="NZ_LYVF01000009.1"/>
</dbReference>
<gene>
    <name evidence="3" type="ORF">A6M21_02335</name>
</gene>
<dbReference type="InterPro" id="IPR051448">
    <property type="entry name" value="CdaR-like_regulators"/>
</dbReference>
<evidence type="ECO:0000259" key="2">
    <source>
        <dbReference type="PROSITE" id="PS50887"/>
    </source>
</evidence>
<reference evidence="3 4" key="1">
    <citation type="submission" date="2016-04" db="EMBL/GenBank/DDBJ databases">
        <authorList>
            <person name="Evans L.H."/>
            <person name="Alamgir A."/>
            <person name="Owens N."/>
            <person name="Weber N.D."/>
            <person name="Virtaneva K."/>
            <person name="Barbian K."/>
            <person name="Babar A."/>
            <person name="Rosenke K."/>
        </authorList>
    </citation>
    <scope>NUCLEOTIDE SEQUENCE [LARGE SCALE GENOMIC DNA]</scope>
    <source>
        <strain evidence="3 4">LMa1</strain>
    </source>
</reference>
<dbReference type="Pfam" id="PF13556">
    <property type="entry name" value="HTH_30"/>
    <property type="match status" value="1"/>
</dbReference>
<dbReference type="Pfam" id="PF17853">
    <property type="entry name" value="GGDEF_2"/>
    <property type="match status" value="1"/>
</dbReference>
<dbReference type="SUPFAM" id="SSF46689">
    <property type="entry name" value="Homeodomain-like"/>
    <property type="match status" value="1"/>
</dbReference>
<accession>A0A1B7LJM3</accession>
<proteinExistence type="inferred from homology"/>
<dbReference type="Proteomes" id="UP000078532">
    <property type="component" value="Unassembled WGS sequence"/>
</dbReference>
<evidence type="ECO:0000256" key="1">
    <source>
        <dbReference type="ARBA" id="ARBA00006754"/>
    </source>
</evidence>
<feature type="domain" description="GGDEF" evidence="2">
    <location>
        <begin position="161"/>
        <end position="305"/>
    </location>
</feature>
<dbReference type="Pfam" id="PF05651">
    <property type="entry name" value="Diacid_rec"/>
    <property type="match status" value="1"/>
</dbReference>
<dbReference type="AlphaFoldDB" id="A0A1B7LJM3"/>
<organism evidence="3 4">
    <name type="scientific">Desulfotomaculum copahuensis</name>
    <dbReference type="NCBI Taxonomy" id="1838280"/>
    <lineage>
        <taxon>Bacteria</taxon>
        <taxon>Bacillati</taxon>
        <taxon>Bacillota</taxon>
        <taxon>Clostridia</taxon>
        <taxon>Eubacteriales</taxon>
        <taxon>Desulfotomaculaceae</taxon>
        <taxon>Desulfotomaculum</taxon>
    </lineage>
</organism>
<dbReference type="PANTHER" id="PTHR33744:SF15">
    <property type="entry name" value="CARBOHYDRATE DIACID REGULATOR"/>
    <property type="match status" value="1"/>
</dbReference>
<keyword evidence="4" id="KW-1185">Reference proteome</keyword>
<dbReference type="InterPro" id="IPR009057">
    <property type="entry name" value="Homeodomain-like_sf"/>
</dbReference>
<name>A0A1B7LJM3_9FIRM</name>
<dbReference type="InterPro" id="IPR008599">
    <property type="entry name" value="Diacid_rec"/>
</dbReference>
<dbReference type="EMBL" id="LYVF01000009">
    <property type="protein sequence ID" value="OAT86681.1"/>
    <property type="molecule type" value="Genomic_DNA"/>
</dbReference>
<dbReference type="Gene3D" id="1.10.10.2840">
    <property type="entry name" value="PucR C-terminal helix-turn-helix domain"/>
    <property type="match status" value="1"/>
</dbReference>
<dbReference type="OrthoDB" id="212459at2"/>
<evidence type="ECO:0000313" key="4">
    <source>
        <dbReference type="Proteomes" id="UP000078532"/>
    </source>
</evidence>
<sequence length="409" mass="45903">MLLTHELTQPIVDKTMAIIKKNINIMDHRAVIIASGDRDRLGSFHEGAARVIANGHSMEISTTDMNVLRGVRPGVNLPIVFGGKIAGVVGISGDPEEVRSSGELVRVAVELMLEQLVLKEQLNLETRARESFMQELLAGESGPNEALFLARASILSYDLQIPRYAIVIDVDRFGRVVEEKLSSRDDMRTGELALQQLKEGIFHTIERAFSISGKELIAFAGGDKFVVLKDSKNWRINKQQKQEVQMVIKKVMDDIYQDTGLTVTVGVGKLYGDYRQYAQSYKEALAAIDTGQRLWGRGKAYWAEDMPVENLLAILPGKVLRDYMQEVLGPLLKEGEARHLDETLNTLEALFEHGLNVTRAARALFVHRNTVIFRLEKLEELTGYRPSLSFQDALKLKLAIVAWRYLQAE</sequence>
<evidence type="ECO:0000313" key="3">
    <source>
        <dbReference type="EMBL" id="OAT86681.1"/>
    </source>
</evidence>